<sequence>MGWVSAALGLTLTACTPAITAPDLSGSPLIAGQEWIMLTPAGTAEAGPVQLSRQLTVGPRELLSDGTVAYTAEPRSTTTGRTQDLFRFVPRGEGRSVIVAGRSETTFDLRFFDFCVVRSSVAEVDRAQSGVYVQTASLDSLWTNRTYQAYVGTGVAAGLKPCTLTRVK</sequence>
<evidence type="ECO:0000313" key="3">
    <source>
        <dbReference type="Proteomes" id="UP000632154"/>
    </source>
</evidence>
<accession>A0ABQ3JZD9</accession>
<evidence type="ECO:0000313" key="2">
    <source>
        <dbReference type="EMBL" id="GHF95716.1"/>
    </source>
</evidence>
<keyword evidence="3" id="KW-1185">Reference proteome</keyword>
<keyword evidence="1" id="KW-0732">Signal</keyword>
<reference evidence="3" key="1">
    <citation type="journal article" date="2019" name="Int. J. Syst. Evol. Microbiol.">
        <title>The Global Catalogue of Microorganisms (GCM) 10K type strain sequencing project: providing services to taxonomists for standard genome sequencing and annotation.</title>
        <authorList>
            <consortium name="The Broad Institute Genomics Platform"/>
            <consortium name="The Broad Institute Genome Sequencing Center for Infectious Disease"/>
            <person name="Wu L."/>
            <person name="Ma J."/>
        </authorList>
    </citation>
    <scope>NUCLEOTIDE SEQUENCE [LARGE SCALE GENOMIC DNA]</scope>
    <source>
        <strain evidence="3">CGMCC 1.18439</strain>
    </source>
</reference>
<proteinExistence type="predicted"/>
<dbReference type="Proteomes" id="UP000632154">
    <property type="component" value="Unassembled WGS sequence"/>
</dbReference>
<name>A0ABQ3JZD9_9DEIO</name>
<comment type="caution">
    <text evidence="2">The sequence shown here is derived from an EMBL/GenBank/DDBJ whole genome shotgun (WGS) entry which is preliminary data.</text>
</comment>
<evidence type="ECO:0000256" key="1">
    <source>
        <dbReference type="SAM" id="SignalP"/>
    </source>
</evidence>
<organism evidence="2 3">
    <name type="scientific">Deinococcus piscis</name>
    <dbReference type="NCBI Taxonomy" id="394230"/>
    <lineage>
        <taxon>Bacteria</taxon>
        <taxon>Thermotogati</taxon>
        <taxon>Deinococcota</taxon>
        <taxon>Deinococci</taxon>
        <taxon>Deinococcales</taxon>
        <taxon>Deinococcaceae</taxon>
        <taxon>Deinococcus</taxon>
    </lineage>
</organism>
<feature type="chain" id="PRO_5046146642" description="Lipoprotein" evidence="1">
    <location>
        <begin position="21"/>
        <end position="168"/>
    </location>
</feature>
<evidence type="ECO:0008006" key="4">
    <source>
        <dbReference type="Google" id="ProtNLM"/>
    </source>
</evidence>
<feature type="signal peptide" evidence="1">
    <location>
        <begin position="1"/>
        <end position="20"/>
    </location>
</feature>
<dbReference type="EMBL" id="BNAL01000003">
    <property type="protein sequence ID" value="GHF95716.1"/>
    <property type="molecule type" value="Genomic_DNA"/>
</dbReference>
<gene>
    <name evidence="2" type="ORF">GCM10017783_04530</name>
</gene>
<protein>
    <recommendedName>
        <fullName evidence="4">Lipoprotein</fullName>
    </recommendedName>
</protein>